<comment type="caution">
    <text evidence="8">The sequence shown here is derived from an EMBL/GenBank/DDBJ whole genome shotgun (WGS) entry which is preliminary data.</text>
</comment>
<dbReference type="AlphaFoldDB" id="A0A0R1SFQ9"/>
<keyword evidence="3" id="KW-0813">Transport</keyword>
<feature type="signal peptide" evidence="6">
    <location>
        <begin position="1"/>
        <end position="19"/>
    </location>
</feature>
<evidence type="ECO:0000256" key="2">
    <source>
        <dbReference type="ARBA" id="ARBA00005695"/>
    </source>
</evidence>
<dbReference type="PANTHER" id="PTHR30290:SF10">
    <property type="entry name" value="PERIPLASMIC OLIGOPEPTIDE-BINDING PROTEIN-RELATED"/>
    <property type="match status" value="1"/>
</dbReference>
<evidence type="ECO:0000256" key="3">
    <source>
        <dbReference type="ARBA" id="ARBA00022448"/>
    </source>
</evidence>
<dbReference type="SUPFAM" id="SSF53850">
    <property type="entry name" value="Periplasmic binding protein-like II"/>
    <property type="match status" value="1"/>
</dbReference>
<evidence type="ECO:0000256" key="6">
    <source>
        <dbReference type="SAM" id="SignalP"/>
    </source>
</evidence>
<dbReference type="EMBL" id="AZEY01000068">
    <property type="protein sequence ID" value="KRL65466.1"/>
    <property type="molecule type" value="Genomic_DNA"/>
</dbReference>
<dbReference type="Proteomes" id="UP000052013">
    <property type="component" value="Unassembled WGS sequence"/>
</dbReference>
<feature type="chain" id="PRO_5039185504" evidence="6">
    <location>
        <begin position="20"/>
        <end position="549"/>
    </location>
</feature>
<dbReference type="GO" id="GO:0015833">
    <property type="term" value="P:peptide transport"/>
    <property type="evidence" value="ECO:0007669"/>
    <property type="project" value="UniProtKB-KW"/>
</dbReference>
<dbReference type="InterPro" id="IPR030678">
    <property type="entry name" value="Peptide/Ni-bd"/>
</dbReference>
<dbReference type="PATRIC" id="fig|1423739.3.peg.307"/>
<accession>A0A0R1SFQ9</accession>
<dbReference type="STRING" id="1423739.FC85_GL000295"/>
<dbReference type="PANTHER" id="PTHR30290">
    <property type="entry name" value="PERIPLASMIC BINDING COMPONENT OF ABC TRANSPORTER"/>
    <property type="match status" value="1"/>
</dbReference>
<organism evidence="8 9">
    <name type="scientific">Lentilactobacillus diolivorans DSM 14421</name>
    <dbReference type="NCBI Taxonomy" id="1423739"/>
    <lineage>
        <taxon>Bacteria</taxon>
        <taxon>Bacillati</taxon>
        <taxon>Bacillota</taxon>
        <taxon>Bacilli</taxon>
        <taxon>Lactobacillales</taxon>
        <taxon>Lactobacillaceae</taxon>
        <taxon>Lentilactobacillus</taxon>
    </lineage>
</organism>
<name>A0A0R1SFQ9_9LACO</name>
<dbReference type="Gene3D" id="3.90.76.10">
    <property type="entry name" value="Dipeptide-binding Protein, Domain 1"/>
    <property type="match status" value="1"/>
</dbReference>
<dbReference type="CDD" id="cd08504">
    <property type="entry name" value="PBP2_OppA"/>
    <property type="match status" value="1"/>
</dbReference>
<feature type="domain" description="Solute-binding protein family 5" evidence="7">
    <location>
        <begin position="83"/>
        <end position="464"/>
    </location>
</feature>
<sequence>MTIHLIKKMIFISSSLLLAGLLTACGAKGSQKSSLNQKQEITWLTSAETPTADSVKEYDTVSTEQIDFFGEGLYKIDGKNDAQPALAAGNPIALNKAKTKYVVNLKKGLKWSNGSMLTAHDFVYAWRRLFNPKTAAQNANVYYDIKNAEKINLGKKPVNSLGVKALSNTKLELTLERRDPYLKETLASENLFPQDAKTVEKYGKKYGTSSSRLVADGPFIMKGWSGTNLNWRYVKNPYYWDKKNVHLDKINVQVSKDPSTGVKLFQAKKADNAILSGYFVKQFKKNPDFKSILTLSMSNLEFGTSSNKNLQNVNLRKAISLSLNRQELVGDVLSDGSRAATGVIPKGLAKSPKDKTDLAVDAGNLLPYSTKEAKQLWRKAQQQLHKKTVHFTLLTDDTAQAKNTGEFVQSQIESKLPGVKITLQSLPAQTRFTKMMTYKFDMALAGWSGDIDPFSMLQQFYSTFPHNHAKFNDKYYDQLLNKIQYHDLNNLNTRWSDLLKAQKYLLSNQQVVVPLYQSSSDYLINPKLKGIVTHNLGTPIDLTHAYLSK</sequence>
<protein>
    <submittedName>
        <fullName evidence="8">Dipeptide-binding protein DppE</fullName>
    </submittedName>
</protein>
<dbReference type="Pfam" id="PF00496">
    <property type="entry name" value="SBP_bac_5"/>
    <property type="match status" value="1"/>
</dbReference>
<gene>
    <name evidence="8" type="ORF">FC85_GL000295</name>
</gene>
<dbReference type="PIRSF" id="PIRSF002741">
    <property type="entry name" value="MppA"/>
    <property type="match status" value="1"/>
</dbReference>
<evidence type="ECO:0000313" key="9">
    <source>
        <dbReference type="Proteomes" id="UP000052013"/>
    </source>
</evidence>
<dbReference type="GO" id="GO:1904680">
    <property type="term" value="F:peptide transmembrane transporter activity"/>
    <property type="evidence" value="ECO:0007669"/>
    <property type="project" value="TreeGrafter"/>
</dbReference>
<proteinExistence type="inferred from homology"/>
<dbReference type="RefSeq" id="WP_057864876.1">
    <property type="nucleotide sequence ID" value="NZ_AZEY01000068.1"/>
</dbReference>
<keyword evidence="5" id="KW-0653">Protein transport</keyword>
<dbReference type="GO" id="GO:0043190">
    <property type="term" value="C:ATP-binding cassette (ABC) transporter complex"/>
    <property type="evidence" value="ECO:0007669"/>
    <property type="project" value="InterPro"/>
</dbReference>
<evidence type="ECO:0000313" key="8">
    <source>
        <dbReference type="EMBL" id="KRL65466.1"/>
    </source>
</evidence>
<dbReference type="Gene3D" id="3.40.190.10">
    <property type="entry name" value="Periplasmic binding protein-like II"/>
    <property type="match status" value="1"/>
</dbReference>
<dbReference type="PROSITE" id="PS51257">
    <property type="entry name" value="PROKAR_LIPOPROTEIN"/>
    <property type="match status" value="1"/>
</dbReference>
<dbReference type="Gene3D" id="3.10.105.10">
    <property type="entry name" value="Dipeptide-binding Protein, Domain 3"/>
    <property type="match status" value="1"/>
</dbReference>
<keyword evidence="4 6" id="KW-0732">Signal</keyword>
<comment type="subcellular location">
    <subcellularLocation>
        <location evidence="1">Cell envelope</location>
    </subcellularLocation>
</comment>
<reference evidence="8 9" key="1">
    <citation type="journal article" date="2015" name="Genome Announc.">
        <title>Expanding the biotechnology potential of lactobacilli through comparative genomics of 213 strains and associated genera.</title>
        <authorList>
            <person name="Sun Z."/>
            <person name="Harris H.M."/>
            <person name="McCann A."/>
            <person name="Guo C."/>
            <person name="Argimon S."/>
            <person name="Zhang W."/>
            <person name="Yang X."/>
            <person name="Jeffery I.B."/>
            <person name="Cooney J.C."/>
            <person name="Kagawa T.F."/>
            <person name="Liu W."/>
            <person name="Song Y."/>
            <person name="Salvetti E."/>
            <person name="Wrobel A."/>
            <person name="Rasinkangas P."/>
            <person name="Parkhill J."/>
            <person name="Rea M.C."/>
            <person name="O'Sullivan O."/>
            <person name="Ritari J."/>
            <person name="Douillard F.P."/>
            <person name="Paul Ross R."/>
            <person name="Yang R."/>
            <person name="Briner A.E."/>
            <person name="Felis G.E."/>
            <person name="de Vos W.M."/>
            <person name="Barrangou R."/>
            <person name="Klaenhammer T.R."/>
            <person name="Caufield P.W."/>
            <person name="Cui Y."/>
            <person name="Zhang H."/>
            <person name="O'Toole P.W."/>
        </authorList>
    </citation>
    <scope>NUCLEOTIDE SEQUENCE [LARGE SCALE GENOMIC DNA]</scope>
    <source>
        <strain evidence="8 9">DSM 14421</strain>
    </source>
</reference>
<evidence type="ECO:0000256" key="4">
    <source>
        <dbReference type="ARBA" id="ARBA00022729"/>
    </source>
</evidence>
<evidence type="ECO:0000256" key="5">
    <source>
        <dbReference type="ARBA" id="ARBA00022856"/>
    </source>
</evidence>
<comment type="similarity">
    <text evidence="2">Belongs to the bacterial solute-binding protein 5 family.</text>
</comment>
<dbReference type="InterPro" id="IPR000914">
    <property type="entry name" value="SBP_5_dom"/>
</dbReference>
<keyword evidence="5" id="KW-0571">Peptide transport</keyword>
<dbReference type="InterPro" id="IPR039424">
    <property type="entry name" value="SBP_5"/>
</dbReference>
<dbReference type="GO" id="GO:0030313">
    <property type="term" value="C:cell envelope"/>
    <property type="evidence" value="ECO:0007669"/>
    <property type="project" value="UniProtKB-SubCell"/>
</dbReference>
<dbReference type="FunFam" id="3.90.76.10:FF:000001">
    <property type="entry name" value="Oligopeptide ABC transporter substrate-binding protein"/>
    <property type="match status" value="1"/>
</dbReference>
<evidence type="ECO:0000256" key="1">
    <source>
        <dbReference type="ARBA" id="ARBA00004196"/>
    </source>
</evidence>
<evidence type="ECO:0000259" key="7">
    <source>
        <dbReference type="Pfam" id="PF00496"/>
    </source>
</evidence>
<dbReference type="GO" id="GO:0042597">
    <property type="term" value="C:periplasmic space"/>
    <property type="evidence" value="ECO:0007669"/>
    <property type="project" value="UniProtKB-ARBA"/>
</dbReference>